<evidence type="ECO:0000256" key="1">
    <source>
        <dbReference type="ARBA" id="ARBA00001311"/>
    </source>
</evidence>
<keyword evidence="7" id="KW-1185">Reference proteome</keyword>
<dbReference type="InterPro" id="IPR020556">
    <property type="entry name" value="Amidase_CS"/>
</dbReference>
<dbReference type="PANTHER" id="PTHR46072">
    <property type="entry name" value="AMIDASE-RELATED-RELATED"/>
    <property type="match status" value="1"/>
</dbReference>
<comment type="similarity">
    <text evidence="2">Belongs to the amidase family.</text>
</comment>
<comment type="catalytic activity">
    <reaction evidence="1">
        <text>a monocarboxylic acid amide + H2O = a monocarboxylate + NH4(+)</text>
        <dbReference type="Rhea" id="RHEA:12020"/>
        <dbReference type="ChEBI" id="CHEBI:15377"/>
        <dbReference type="ChEBI" id="CHEBI:28938"/>
        <dbReference type="ChEBI" id="CHEBI:35757"/>
        <dbReference type="ChEBI" id="CHEBI:83628"/>
        <dbReference type="EC" id="3.5.1.4"/>
    </reaction>
</comment>
<evidence type="ECO:0000256" key="2">
    <source>
        <dbReference type="ARBA" id="ARBA00009199"/>
    </source>
</evidence>
<feature type="domain" description="Amidase" evidence="5">
    <location>
        <begin position="82"/>
        <end position="547"/>
    </location>
</feature>
<gene>
    <name evidence="6" type="ORF">VTK73DRAFT_8234</name>
</gene>
<dbReference type="Gene3D" id="3.90.1300.10">
    <property type="entry name" value="Amidase signature (AS) domain"/>
    <property type="match status" value="1"/>
</dbReference>
<evidence type="ECO:0000259" key="5">
    <source>
        <dbReference type="Pfam" id="PF01425"/>
    </source>
</evidence>
<dbReference type="PROSITE" id="PS00571">
    <property type="entry name" value="AMIDASES"/>
    <property type="match status" value="1"/>
</dbReference>
<proteinExistence type="inferred from homology"/>
<sequence>MPTKIDVNAPWKERSDAKKRSVLDGVPARFIHPELEFSTTDTTPLTDVPARYLSPEELSITSLDAVALVRSLAQGTLSAVQVLDAFTHRAAIGHRLLNCCLEFRYRDARQEAERLDALYRQTGTTLGPLHGLPISVKDQCRIVGTETTCGFVAGIGVVDDDDCTLVQILRRAGAVVFVKTNLSFGCMWGETINNVIGRTSNPFNRAFSCGGSSGGEGALLGFRGSPMGVGTDLGGSIRSPSAYQGLWGLRPSSGRIPYHRMLNSMEGNEIVESVVGPMSHSPESLELFVRTVVGQQPWLHDPKCHPIPWRDGVFDDILGGRKLRIGVQDWDGCVLPQPPVRRAIRELEQKLRAAGHELFPWRVDQTEALEILTSAMTCDGRGDHDRTIARSGEPDLQLFFRSSRGPDSVLDTWDHAMRRLQFQAALLRQWNATGTEGQPPMDVYLTPVNPSVCPKHGDYQRVRYLGYTGTVNVLDFTACTIPVTFVDEAVDLADSPDGTSDAAGNPLPAPVSELDRTIRQRYDPSVYKGLPVTVQIVGRRLEEEKVLAIAQVMRRLTALQ</sequence>
<comment type="caution">
    <text evidence="6">The sequence shown here is derived from an EMBL/GenBank/DDBJ whole genome shotgun (WGS) entry which is preliminary data.</text>
</comment>
<evidence type="ECO:0000256" key="3">
    <source>
        <dbReference type="ARBA" id="ARBA00012922"/>
    </source>
</evidence>
<reference evidence="6 7" key="1">
    <citation type="journal article" date="2024" name="Commun. Biol.">
        <title>Comparative genomic analysis of thermophilic fungi reveals convergent evolutionary adaptations and gene losses.</title>
        <authorList>
            <person name="Steindorff A.S."/>
            <person name="Aguilar-Pontes M.V."/>
            <person name="Robinson A.J."/>
            <person name="Andreopoulos B."/>
            <person name="LaButti K."/>
            <person name="Kuo A."/>
            <person name="Mondo S."/>
            <person name="Riley R."/>
            <person name="Otillar R."/>
            <person name="Haridas S."/>
            <person name="Lipzen A."/>
            <person name="Grimwood J."/>
            <person name="Schmutz J."/>
            <person name="Clum A."/>
            <person name="Reid I.D."/>
            <person name="Moisan M.C."/>
            <person name="Butler G."/>
            <person name="Nguyen T.T.M."/>
            <person name="Dewar K."/>
            <person name="Conant G."/>
            <person name="Drula E."/>
            <person name="Henrissat B."/>
            <person name="Hansel C."/>
            <person name="Singer S."/>
            <person name="Hutchinson M.I."/>
            <person name="de Vries R.P."/>
            <person name="Natvig D.O."/>
            <person name="Powell A.J."/>
            <person name="Tsang A."/>
            <person name="Grigoriev I.V."/>
        </authorList>
    </citation>
    <scope>NUCLEOTIDE SEQUENCE [LARGE SCALE GENOMIC DNA]</scope>
    <source>
        <strain evidence="6 7">ATCC 24622</strain>
    </source>
</reference>
<dbReference type="PIRSF" id="PIRSF001221">
    <property type="entry name" value="Amidase_fungi"/>
    <property type="match status" value="1"/>
</dbReference>
<dbReference type="Proteomes" id="UP001586593">
    <property type="component" value="Unassembled WGS sequence"/>
</dbReference>
<name>A0ABR3W9H4_9PEZI</name>
<evidence type="ECO:0000313" key="6">
    <source>
        <dbReference type="EMBL" id="KAL1856483.1"/>
    </source>
</evidence>
<protein>
    <recommendedName>
        <fullName evidence="3">amidase</fullName>
        <ecNumber evidence="3">3.5.1.4</ecNumber>
    </recommendedName>
</protein>
<accession>A0ABR3W9H4</accession>
<dbReference type="InterPro" id="IPR023631">
    <property type="entry name" value="Amidase_dom"/>
</dbReference>
<dbReference type="PANTHER" id="PTHR46072:SF2">
    <property type="entry name" value="AMIDASE (EUROFUNG)"/>
    <property type="match status" value="1"/>
</dbReference>
<dbReference type="SUPFAM" id="SSF75304">
    <property type="entry name" value="Amidase signature (AS) enzymes"/>
    <property type="match status" value="1"/>
</dbReference>
<dbReference type="EC" id="3.5.1.4" evidence="3"/>
<organism evidence="6 7">
    <name type="scientific">Phialemonium thermophilum</name>
    <dbReference type="NCBI Taxonomy" id="223376"/>
    <lineage>
        <taxon>Eukaryota</taxon>
        <taxon>Fungi</taxon>
        <taxon>Dikarya</taxon>
        <taxon>Ascomycota</taxon>
        <taxon>Pezizomycotina</taxon>
        <taxon>Sordariomycetes</taxon>
        <taxon>Sordariomycetidae</taxon>
        <taxon>Cephalothecales</taxon>
        <taxon>Cephalothecaceae</taxon>
        <taxon>Phialemonium</taxon>
    </lineage>
</organism>
<dbReference type="InterPro" id="IPR036928">
    <property type="entry name" value="AS_sf"/>
</dbReference>
<evidence type="ECO:0000256" key="4">
    <source>
        <dbReference type="ARBA" id="ARBA00022801"/>
    </source>
</evidence>
<dbReference type="EMBL" id="JAZHXJ010000588">
    <property type="protein sequence ID" value="KAL1856483.1"/>
    <property type="molecule type" value="Genomic_DNA"/>
</dbReference>
<keyword evidence="4" id="KW-0378">Hydrolase</keyword>
<dbReference type="Pfam" id="PF01425">
    <property type="entry name" value="Amidase"/>
    <property type="match status" value="1"/>
</dbReference>
<evidence type="ECO:0000313" key="7">
    <source>
        <dbReference type="Proteomes" id="UP001586593"/>
    </source>
</evidence>